<gene>
    <name evidence="1" type="ORF">ACFQ2X_14005</name>
</gene>
<dbReference type="PROSITE" id="PS51257">
    <property type="entry name" value="PROKAR_LIPOPROTEIN"/>
    <property type="match status" value="1"/>
</dbReference>
<comment type="caution">
    <text evidence="1">The sequence shown here is derived from an EMBL/GenBank/DDBJ whole genome shotgun (WGS) entry which is preliminary data.</text>
</comment>
<keyword evidence="2" id="KW-1185">Reference proteome</keyword>
<organism evidence="1 2">
    <name type="scientific">Microbulbifer celer</name>
    <dbReference type="NCBI Taxonomy" id="435905"/>
    <lineage>
        <taxon>Bacteria</taxon>
        <taxon>Pseudomonadati</taxon>
        <taxon>Pseudomonadota</taxon>
        <taxon>Gammaproteobacteria</taxon>
        <taxon>Cellvibrionales</taxon>
        <taxon>Microbulbiferaceae</taxon>
        <taxon>Microbulbifer</taxon>
    </lineage>
</organism>
<reference evidence="2" key="1">
    <citation type="journal article" date="2019" name="Int. J. Syst. Evol. Microbiol.">
        <title>The Global Catalogue of Microorganisms (GCM) 10K type strain sequencing project: providing services to taxonomists for standard genome sequencing and annotation.</title>
        <authorList>
            <consortium name="The Broad Institute Genomics Platform"/>
            <consortium name="The Broad Institute Genome Sequencing Center for Infectious Disease"/>
            <person name="Wu L."/>
            <person name="Ma J."/>
        </authorList>
    </citation>
    <scope>NUCLEOTIDE SEQUENCE [LARGE SCALE GENOMIC DNA]</scope>
    <source>
        <strain evidence="2">CCUG 54356</strain>
    </source>
</reference>
<proteinExistence type="predicted"/>
<evidence type="ECO:0000313" key="2">
    <source>
        <dbReference type="Proteomes" id="UP001597264"/>
    </source>
</evidence>
<evidence type="ECO:0000313" key="1">
    <source>
        <dbReference type="EMBL" id="MFD1217721.1"/>
    </source>
</evidence>
<accession>A0ABW3UDN9</accession>
<name>A0ABW3UDN9_9GAMM</name>
<dbReference type="RefSeq" id="WP_230438842.1">
    <property type="nucleotide sequence ID" value="NZ_CP087715.1"/>
</dbReference>
<dbReference type="Proteomes" id="UP001597264">
    <property type="component" value="Unassembled WGS sequence"/>
</dbReference>
<sequence>MRLFFVALCLVISSCGALEDPRSEREAPPKYIVSVSANLKDPACGCEPQSKWKLYNNHPRFSKQVTLRRVVTDRDSGFVVSESIDQYIIEPEFESLLSCKYVESSKPCDSSVAYQKIDEKVLGRNELIADNSYCESACSDINNPFCYQVPVQSKPLLEPLFKFLDNPSPTLPGLLDELGSDISLSACQREQKISFDYEEGVISNSSSLAGKSCLFSSRASVFDVSMASHVEAKAIKATAVSPKNFLSFRNNYSSFKISFDDEEILSDSDFGVESYEALYGGYVRNVSEMNGEMIVETSNGCLRAKRGDT</sequence>
<dbReference type="EMBL" id="JBHTLR010000019">
    <property type="protein sequence ID" value="MFD1217721.1"/>
    <property type="molecule type" value="Genomic_DNA"/>
</dbReference>
<protein>
    <submittedName>
        <fullName evidence="1">Uncharacterized protein</fullName>
    </submittedName>
</protein>